<dbReference type="InterPro" id="IPR006311">
    <property type="entry name" value="TAT_signal"/>
</dbReference>
<reference evidence="1 2" key="1">
    <citation type="submission" date="2023-03" db="EMBL/GenBank/DDBJ databases">
        <title>Draft genome sequence of Streptomyces sp. RB6PN23 isolated from peat swamp forest in Thailand.</title>
        <authorList>
            <person name="Klaysubun C."/>
            <person name="Duangmal K."/>
        </authorList>
    </citation>
    <scope>NUCLEOTIDE SEQUENCE [LARGE SCALE GENOMIC DNA]</scope>
    <source>
        <strain evidence="1 2">RB6PN23</strain>
    </source>
</reference>
<keyword evidence="2" id="KW-1185">Reference proteome</keyword>
<dbReference type="SUPFAM" id="SSF101898">
    <property type="entry name" value="NHL repeat"/>
    <property type="match status" value="1"/>
</dbReference>
<organism evidence="1 2">
    <name type="scientific">Streptomyces silvisoli</name>
    <dbReference type="NCBI Taxonomy" id="3034235"/>
    <lineage>
        <taxon>Bacteria</taxon>
        <taxon>Bacillati</taxon>
        <taxon>Actinomycetota</taxon>
        <taxon>Actinomycetes</taxon>
        <taxon>Kitasatosporales</taxon>
        <taxon>Streptomycetaceae</taxon>
        <taxon>Streptomyces</taxon>
    </lineage>
</organism>
<dbReference type="EMBL" id="JARJBC010000025">
    <property type="protein sequence ID" value="MDF3293371.1"/>
    <property type="molecule type" value="Genomic_DNA"/>
</dbReference>
<protein>
    <submittedName>
        <fullName evidence="1">Twin-arginine translocation signal domain-containing protein</fullName>
    </submittedName>
</protein>
<dbReference type="InterPro" id="IPR015943">
    <property type="entry name" value="WD40/YVTN_repeat-like_dom_sf"/>
</dbReference>
<dbReference type="PROSITE" id="PS51318">
    <property type="entry name" value="TAT"/>
    <property type="match status" value="1"/>
</dbReference>
<dbReference type="RefSeq" id="WP_276096298.1">
    <property type="nucleotide sequence ID" value="NZ_JARJBC010000025.1"/>
</dbReference>
<sequence length="328" mass="34552">MQNKALTRRGFLGLGAAVGGAAVVGAAAPPTWAGERSRQEQLWPTTLNLPDGLHPDALAIGRLPFAYFGSLLTAAVYRADLVTGEGEFIFPGLGSGHNAIGLALDHFGRLFIGGGWGRTITVMDGLTGTVLRTYEGLGAANTCVNLATVTHEAAWFTDGFNGVLFGVPFGPGGTLPEPDGIVTLPLTGEWQQSQNHWTITGAGIAPTPDGRALLVINQYVDGGALFRVDPRTGDARQVPVDGAKFPTTNGIAVSHRTMYAPSQKDLAVLRLAADGTSGALVRRITDPRFDTPSAVAPFRDRLYLTNSRFPLPPTPTTAYNAVAIPRPE</sequence>
<dbReference type="Proteomes" id="UP001216579">
    <property type="component" value="Unassembled WGS sequence"/>
</dbReference>
<accession>A0ABT5ZU82</accession>
<proteinExistence type="predicted"/>
<dbReference type="InterPro" id="IPR019546">
    <property type="entry name" value="TAT_signal_bac_arc"/>
</dbReference>
<gene>
    <name evidence="1" type="ORF">P3G67_30015</name>
</gene>
<evidence type="ECO:0000313" key="1">
    <source>
        <dbReference type="EMBL" id="MDF3293371.1"/>
    </source>
</evidence>
<name>A0ABT5ZU82_9ACTN</name>
<evidence type="ECO:0000313" key="2">
    <source>
        <dbReference type="Proteomes" id="UP001216579"/>
    </source>
</evidence>
<comment type="caution">
    <text evidence="1">The sequence shown here is derived from an EMBL/GenBank/DDBJ whole genome shotgun (WGS) entry which is preliminary data.</text>
</comment>
<dbReference type="NCBIfam" id="TIGR01409">
    <property type="entry name" value="TAT_signal_seq"/>
    <property type="match status" value="1"/>
</dbReference>
<dbReference type="Gene3D" id="2.130.10.10">
    <property type="entry name" value="YVTN repeat-like/Quinoprotein amine dehydrogenase"/>
    <property type="match status" value="1"/>
</dbReference>